<keyword evidence="3" id="KW-0378">Hydrolase</keyword>
<dbReference type="InterPro" id="IPR044757">
    <property type="entry name" value="ILR1-like_Hyd"/>
</dbReference>
<dbReference type="GO" id="GO:0046872">
    <property type="term" value="F:metal ion binding"/>
    <property type="evidence" value="ECO:0007669"/>
    <property type="project" value="UniProtKB-KW"/>
</dbReference>
<dbReference type="EMBL" id="BTGU01000018">
    <property type="protein sequence ID" value="GMN44277.1"/>
    <property type="molecule type" value="Genomic_DNA"/>
</dbReference>
<name>A0AA88D7A4_FICCA</name>
<organism evidence="8 9">
    <name type="scientific">Ficus carica</name>
    <name type="common">Common fig</name>
    <dbReference type="NCBI Taxonomy" id="3494"/>
    <lineage>
        <taxon>Eukaryota</taxon>
        <taxon>Viridiplantae</taxon>
        <taxon>Streptophyta</taxon>
        <taxon>Embryophyta</taxon>
        <taxon>Tracheophyta</taxon>
        <taxon>Spermatophyta</taxon>
        <taxon>Magnoliopsida</taxon>
        <taxon>eudicotyledons</taxon>
        <taxon>Gunneridae</taxon>
        <taxon>Pentapetalae</taxon>
        <taxon>rosids</taxon>
        <taxon>fabids</taxon>
        <taxon>Rosales</taxon>
        <taxon>Moraceae</taxon>
        <taxon>Ficeae</taxon>
        <taxon>Ficus</taxon>
    </lineage>
</organism>
<dbReference type="AlphaFoldDB" id="A0AA88D7A4"/>
<feature type="binding site" evidence="5">
    <location>
        <position position="377"/>
    </location>
    <ligand>
        <name>Mn(2+)</name>
        <dbReference type="ChEBI" id="CHEBI:29035"/>
        <label>2</label>
    </ligand>
</feature>
<evidence type="ECO:0000256" key="2">
    <source>
        <dbReference type="ARBA" id="ARBA00022729"/>
    </source>
</evidence>
<dbReference type="SUPFAM" id="SSF53187">
    <property type="entry name" value="Zn-dependent exopeptidases"/>
    <property type="match status" value="1"/>
</dbReference>
<feature type="domain" description="Peptidase M20 dimerisation" evidence="7">
    <location>
        <begin position="197"/>
        <end position="290"/>
    </location>
</feature>
<dbReference type="InterPro" id="IPR002933">
    <property type="entry name" value="Peptidase_M20"/>
</dbReference>
<keyword evidence="4 5" id="KW-0464">Manganese</keyword>
<reference evidence="8" key="1">
    <citation type="submission" date="2023-07" db="EMBL/GenBank/DDBJ databases">
        <title>draft genome sequence of fig (Ficus carica).</title>
        <authorList>
            <person name="Takahashi T."/>
            <person name="Nishimura K."/>
        </authorList>
    </citation>
    <scope>NUCLEOTIDE SEQUENCE</scope>
</reference>
<dbReference type="PIRSF" id="PIRSF005962">
    <property type="entry name" value="Pept_M20D_amidohydro"/>
    <property type="match status" value="1"/>
</dbReference>
<feature type="binding site" evidence="5">
    <location>
        <position position="174"/>
    </location>
    <ligand>
        <name>Mn(2+)</name>
        <dbReference type="ChEBI" id="CHEBI:29035"/>
        <label>2</label>
    </ligand>
</feature>
<evidence type="ECO:0000256" key="5">
    <source>
        <dbReference type="PIRSR" id="PIRSR005962-1"/>
    </source>
</evidence>
<accession>A0AA88D7A4</accession>
<keyword evidence="5" id="KW-0479">Metal-binding</keyword>
<feature type="chain" id="PRO_5041640341" description="Peptidase M20 dimerisation domain-containing protein" evidence="6">
    <location>
        <begin position="27"/>
        <end position="412"/>
    </location>
</feature>
<evidence type="ECO:0000313" key="8">
    <source>
        <dbReference type="EMBL" id="GMN44277.1"/>
    </source>
</evidence>
<dbReference type="InterPro" id="IPR011650">
    <property type="entry name" value="Peptidase_M20_dimer"/>
</dbReference>
<evidence type="ECO:0000256" key="3">
    <source>
        <dbReference type="ARBA" id="ARBA00022801"/>
    </source>
</evidence>
<proteinExistence type="inferred from homology"/>
<dbReference type="PANTHER" id="PTHR11014:SF140">
    <property type="entry name" value="IAA-AMINO ACID HYDROLASE ILR1-LIKE 3"/>
    <property type="match status" value="1"/>
</dbReference>
<dbReference type="Gene3D" id="3.40.630.10">
    <property type="entry name" value="Zn peptidases"/>
    <property type="match status" value="2"/>
</dbReference>
<dbReference type="SUPFAM" id="SSF55031">
    <property type="entry name" value="Bacterial exopeptidase dimerisation domain"/>
    <property type="match status" value="1"/>
</dbReference>
<comment type="cofactor">
    <cofactor evidence="5">
        <name>Mn(2+)</name>
        <dbReference type="ChEBI" id="CHEBI:29035"/>
    </cofactor>
    <text evidence="5">The Mn(2+) ion enhances activity.</text>
</comment>
<dbReference type="FunFam" id="3.30.70.360:FF:000001">
    <property type="entry name" value="N-acetyldiaminopimelate deacetylase"/>
    <property type="match status" value="1"/>
</dbReference>
<evidence type="ECO:0000313" key="9">
    <source>
        <dbReference type="Proteomes" id="UP001187192"/>
    </source>
</evidence>
<sequence length="412" mass="45073">MGLSLIANSLHILFLVCLSLFYPALCSQEYQSQTHYATGILLKARQQKPWLVSIRRRIHEYPELKFQEHNTSALLRAELDRLGVSYSYPLAQTGIVAVIGTGSPPVVALRADMDALPLQELVEWEHKSKIDGKMHGCEKEEGIVLPNLLMGAAGASHMIKEGALGDAEAIFAMHVDFETPTGSIASLAGPVLAAVCMFQVKIVGKGGHAAGPHHTMDPILAASFSILALQQLVSRESDPLNSRVLSITYVRGGTAMNVIPSEVEFGGTSRSFTTDGLLQLRRRLKEVVEGQAAVHRCSAYVDMKEEEYPPLPAVMNDESLHKHVKRVGELMLGPENVKDGKKVMAGEDFAFYQESIPGTMLNIGIRNEEVVSVHSPHSPYFFLDEDVLPIGAALFTALAELYLDEHQHSSVQ</sequence>
<evidence type="ECO:0000259" key="7">
    <source>
        <dbReference type="Pfam" id="PF07687"/>
    </source>
</evidence>
<evidence type="ECO:0000256" key="4">
    <source>
        <dbReference type="ARBA" id="ARBA00023211"/>
    </source>
</evidence>
<dbReference type="GO" id="GO:0009850">
    <property type="term" value="P:auxin metabolic process"/>
    <property type="evidence" value="ECO:0007669"/>
    <property type="project" value="InterPro"/>
</dbReference>
<feature type="signal peptide" evidence="6">
    <location>
        <begin position="1"/>
        <end position="26"/>
    </location>
</feature>
<dbReference type="Pfam" id="PF01546">
    <property type="entry name" value="Peptidase_M20"/>
    <property type="match status" value="2"/>
</dbReference>
<dbReference type="PANTHER" id="PTHR11014">
    <property type="entry name" value="PEPTIDASE M20 FAMILY MEMBER"/>
    <property type="match status" value="1"/>
</dbReference>
<dbReference type="Proteomes" id="UP001187192">
    <property type="component" value="Unassembled WGS sequence"/>
</dbReference>
<dbReference type="Pfam" id="PF07687">
    <property type="entry name" value="M20_dimer"/>
    <property type="match status" value="1"/>
</dbReference>
<dbReference type="GO" id="GO:0016787">
    <property type="term" value="F:hydrolase activity"/>
    <property type="evidence" value="ECO:0007669"/>
    <property type="project" value="UniProtKB-KW"/>
</dbReference>
<protein>
    <recommendedName>
        <fullName evidence="7">Peptidase M20 dimerisation domain-containing protein</fullName>
    </recommendedName>
</protein>
<gene>
    <name evidence="8" type="ORF">TIFTF001_013469</name>
</gene>
<evidence type="ECO:0000256" key="6">
    <source>
        <dbReference type="SAM" id="SignalP"/>
    </source>
</evidence>
<comment type="caution">
    <text evidence="8">The sequence shown here is derived from an EMBL/GenBank/DDBJ whole genome shotgun (WGS) entry which is preliminary data.</text>
</comment>
<keyword evidence="2 6" id="KW-0732">Signal</keyword>
<dbReference type="InterPro" id="IPR017439">
    <property type="entry name" value="Amidohydrolase"/>
</dbReference>
<feature type="binding site" evidence="5">
    <location>
        <position position="137"/>
    </location>
    <ligand>
        <name>Mn(2+)</name>
        <dbReference type="ChEBI" id="CHEBI:29035"/>
        <label>2</label>
    </ligand>
</feature>
<dbReference type="Gene3D" id="3.30.70.360">
    <property type="match status" value="1"/>
</dbReference>
<dbReference type="CDD" id="cd08017">
    <property type="entry name" value="M20_IAA_Hyd"/>
    <property type="match status" value="1"/>
</dbReference>
<dbReference type="InterPro" id="IPR036264">
    <property type="entry name" value="Bact_exopeptidase_dim_dom"/>
</dbReference>
<evidence type="ECO:0000256" key="1">
    <source>
        <dbReference type="ARBA" id="ARBA00006153"/>
    </source>
</evidence>
<comment type="similarity">
    <text evidence="1">Belongs to the peptidase M20 family.</text>
</comment>
<keyword evidence="9" id="KW-1185">Reference proteome</keyword>
<dbReference type="NCBIfam" id="TIGR01891">
    <property type="entry name" value="amidohydrolases"/>
    <property type="match status" value="1"/>
</dbReference>